<gene>
    <name evidence="1" type="ORF">WMO37_01105</name>
</gene>
<evidence type="ECO:0000313" key="2">
    <source>
        <dbReference type="Proteomes" id="UP001546774"/>
    </source>
</evidence>
<evidence type="ECO:0000313" key="1">
    <source>
        <dbReference type="EMBL" id="MEQ2553614.1"/>
    </source>
</evidence>
<name>A0ABV1H1T8_9FIRM</name>
<comment type="caution">
    <text evidence="1">The sequence shown here is derived from an EMBL/GenBank/DDBJ whole genome shotgun (WGS) entry which is preliminary data.</text>
</comment>
<dbReference type="Proteomes" id="UP001546774">
    <property type="component" value="Unassembled WGS sequence"/>
</dbReference>
<protein>
    <submittedName>
        <fullName evidence="1">Rha family transcriptional regulator</fullName>
    </submittedName>
</protein>
<dbReference type="EMBL" id="JBBMFS010000001">
    <property type="protein sequence ID" value="MEQ2553614.1"/>
    <property type="molecule type" value="Genomic_DNA"/>
</dbReference>
<accession>A0ABV1H1T8</accession>
<reference evidence="1" key="1">
    <citation type="submission" date="2024-03" db="EMBL/GenBank/DDBJ databases">
        <title>Human intestinal bacterial collection.</title>
        <authorList>
            <person name="Pauvert C."/>
            <person name="Hitch T.C.A."/>
            <person name="Clavel T."/>
        </authorList>
    </citation>
    <scope>NUCLEOTIDE SEQUENCE [LARGE SCALE GENOMIC DNA]</scope>
    <source>
        <strain evidence="1">CLA-AA-H89B</strain>
    </source>
</reference>
<organism evidence="1 2">
    <name type="scientific">Lachnospira intestinalis</name>
    <dbReference type="NCBI Taxonomy" id="3133158"/>
    <lineage>
        <taxon>Bacteria</taxon>
        <taxon>Bacillati</taxon>
        <taxon>Bacillota</taxon>
        <taxon>Clostridia</taxon>
        <taxon>Lachnospirales</taxon>
        <taxon>Lachnospiraceae</taxon>
        <taxon>Lachnospira</taxon>
    </lineage>
</organism>
<sequence length="217" mass="25519">MNGEVINKNTTITTLEIANMLEMKHYKILEKLEGTKDGKTKGVIETLTHHDFVVSDYFIPSTYKDDSGKENKCYKVTRMGCEFLANKFTGEKGIVFTALYVKRFHDMEQALKKSRQAIPEKESLEHYGIVEKPDSGKWFNKNNWKLKIICDRFKWTRKFLYHKILVELSDLHNLELVEKLYTVAYGHKPEYKLNLLDYSEELAETATRYVNYLLIEE</sequence>
<dbReference type="Pfam" id="PF09669">
    <property type="entry name" value="Phage_pRha"/>
    <property type="match status" value="1"/>
</dbReference>
<dbReference type="InterPro" id="IPR014054">
    <property type="entry name" value="Phage_regulatory_Rha"/>
</dbReference>
<proteinExistence type="predicted"/>
<keyword evidence="2" id="KW-1185">Reference proteome</keyword>